<gene>
    <name evidence="2" type="ORF">BJP36_00260</name>
</gene>
<keyword evidence="1" id="KW-0472">Membrane</keyword>
<accession>A0A1D9FT48</accession>
<protein>
    <submittedName>
        <fullName evidence="2">Uncharacterized protein</fullName>
    </submittedName>
</protein>
<keyword evidence="1" id="KW-0812">Transmembrane</keyword>
<dbReference type="AlphaFoldDB" id="A0A1D9FT48"/>
<dbReference type="EMBL" id="CP017708">
    <property type="protein sequence ID" value="AOY78546.1"/>
    <property type="molecule type" value="Genomic_DNA"/>
</dbReference>
<sequence length="99" mass="11314">MSLAFTHEGAIDQVKLFGKSDMLPPLAITLLPITHHPLAITLLPITYYPDKRTNVRLFGKSDMLPLNIVMILAYYHILAQFLWRLPFYLSCEQNSLNKG</sequence>
<reference evidence="3" key="1">
    <citation type="submission" date="2016-10" db="EMBL/GenBank/DDBJ databases">
        <title>Comparative genomics uncovers the prolific and rare metabolic potential of the cyanobacterial genus Moorea.</title>
        <authorList>
            <person name="Leao T."/>
            <person name="Castelao G."/>
            <person name="Korobeynikov A."/>
            <person name="Monroe E.A."/>
            <person name="Podell S."/>
            <person name="Glukhov E."/>
            <person name="Allen E."/>
            <person name="Gerwick W.H."/>
            <person name="Gerwick L."/>
        </authorList>
    </citation>
    <scope>NUCLEOTIDE SEQUENCE [LARGE SCALE GENOMIC DNA]</scope>
    <source>
        <strain evidence="3">JHB</strain>
    </source>
</reference>
<evidence type="ECO:0000256" key="1">
    <source>
        <dbReference type="SAM" id="Phobius"/>
    </source>
</evidence>
<organism evidence="2 3">
    <name type="scientific">Moorena producens (strain JHB)</name>
    <dbReference type="NCBI Taxonomy" id="1454205"/>
    <lineage>
        <taxon>Bacteria</taxon>
        <taxon>Bacillati</taxon>
        <taxon>Cyanobacteriota</taxon>
        <taxon>Cyanophyceae</taxon>
        <taxon>Coleofasciculales</taxon>
        <taxon>Coleofasciculaceae</taxon>
        <taxon>Moorena</taxon>
    </lineage>
</organism>
<evidence type="ECO:0000313" key="3">
    <source>
        <dbReference type="Proteomes" id="UP000176944"/>
    </source>
</evidence>
<name>A0A1D9FT48_MOOP1</name>
<feature type="transmembrane region" description="Helical" evidence="1">
    <location>
        <begin position="64"/>
        <end position="83"/>
    </location>
</feature>
<feature type="transmembrane region" description="Helical" evidence="1">
    <location>
        <begin position="22"/>
        <end position="43"/>
    </location>
</feature>
<evidence type="ECO:0000313" key="2">
    <source>
        <dbReference type="EMBL" id="AOY78546.1"/>
    </source>
</evidence>
<dbReference type="Proteomes" id="UP000176944">
    <property type="component" value="Chromosome"/>
</dbReference>
<proteinExistence type="predicted"/>
<keyword evidence="1" id="KW-1133">Transmembrane helix</keyword>